<keyword evidence="6 11" id="KW-0067">ATP-binding</keyword>
<comment type="caution">
    <text evidence="11">The sequence shown here is derived from an EMBL/GenBank/DDBJ whole genome shotgun (WGS) entry which is preliminary data.</text>
</comment>
<feature type="compositionally biased region" description="Basic and acidic residues" evidence="9">
    <location>
        <begin position="322"/>
        <end position="339"/>
    </location>
</feature>
<dbReference type="InterPro" id="IPR027417">
    <property type="entry name" value="P-loop_NTPase"/>
</dbReference>
<dbReference type="EMBL" id="VTAW01000007">
    <property type="protein sequence ID" value="TYT62610.1"/>
    <property type="molecule type" value="Genomic_DNA"/>
</dbReference>
<proteinExistence type="predicted"/>
<dbReference type="PANTHER" id="PTHR43297:SF14">
    <property type="entry name" value="ATPASE AAA-TYPE CORE DOMAIN-CONTAINING PROTEIN"/>
    <property type="match status" value="1"/>
</dbReference>
<dbReference type="Gene3D" id="3.40.50.300">
    <property type="entry name" value="P-loop containing nucleotide triphosphate hydrolases"/>
    <property type="match status" value="1"/>
</dbReference>
<keyword evidence="2" id="KW-0813">Transport</keyword>
<evidence type="ECO:0000256" key="6">
    <source>
        <dbReference type="ARBA" id="ARBA00022840"/>
    </source>
</evidence>
<keyword evidence="7" id="KW-1278">Translocase</keyword>
<dbReference type="AlphaFoldDB" id="A0A5D5ASW9"/>
<evidence type="ECO:0000256" key="7">
    <source>
        <dbReference type="ARBA" id="ARBA00022967"/>
    </source>
</evidence>
<dbReference type="GO" id="GO:0005886">
    <property type="term" value="C:plasma membrane"/>
    <property type="evidence" value="ECO:0007669"/>
    <property type="project" value="UniProtKB-SubCell"/>
</dbReference>
<dbReference type="PROSITE" id="PS00211">
    <property type="entry name" value="ABC_TRANSPORTER_1"/>
    <property type="match status" value="1"/>
</dbReference>
<organism evidence="11 12">
    <name type="scientific">Natrialba swarupiae</name>
    <dbReference type="NCBI Taxonomy" id="2448032"/>
    <lineage>
        <taxon>Archaea</taxon>
        <taxon>Methanobacteriati</taxon>
        <taxon>Methanobacteriota</taxon>
        <taxon>Stenosarchaea group</taxon>
        <taxon>Halobacteria</taxon>
        <taxon>Halobacteriales</taxon>
        <taxon>Natrialbaceae</taxon>
        <taxon>Natrialba</taxon>
    </lineage>
</organism>
<protein>
    <submittedName>
        <fullName evidence="11">ABC transporter ATP-binding protein</fullName>
    </submittedName>
</protein>
<feature type="region of interest" description="Disordered" evidence="9">
    <location>
        <begin position="322"/>
        <end position="351"/>
    </location>
</feature>
<evidence type="ECO:0000256" key="5">
    <source>
        <dbReference type="ARBA" id="ARBA00022741"/>
    </source>
</evidence>
<dbReference type="RefSeq" id="WP_149080897.1">
    <property type="nucleotide sequence ID" value="NZ_VTAW01000007.1"/>
</dbReference>
<dbReference type="GO" id="GO:0016887">
    <property type="term" value="F:ATP hydrolysis activity"/>
    <property type="evidence" value="ECO:0007669"/>
    <property type="project" value="InterPro"/>
</dbReference>
<dbReference type="InterPro" id="IPR050388">
    <property type="entry name" value="ABC_Ni/Peptide_Import"/>
</dbReference>
<dbReference type="InterPro" id="IPR017871">
    <property type="entry name" value="ABC_transporter-like_CS"/>
</dbReference>
<keyword evidence="5" id="KW-0547">Nucleotide-binding</keyword>
<dbReference type="GO" id="GO:0015833">
    <property type="term" value="P:peptide transport"/>
    <property type="evidence" value="ECO:0007669"/>
    <property type="project" value="InterPro"/>
</dbReference>
<evidence type="ECO:0000256" key="4">
    <source>
        <dbReference type="ARBA" id="ARBA00022519"/>
    </source>
</evidence>
<feature type="domain" description="ABC transporter" evidence="10">
    <location>
        <begin position="7"/>
        <end position="256"/>
    </location>
</feature>
<gene>
    <name evidence="11" type="ORF">FYC77_07535</name>
</gene>
<keyword evidence="4" id="KW-0997">Cell inner membrane</keyword>
<sequence length="351" mass="39249">MSDDPLLEVENLTVQYKTKEGMLTAVSDASFAVSEGEYFGVVGESGCGKSTLLLSILNALDSNGQVTNGVIRYKGEEIQDLSEQELNQRIRWKEIAYIPQGSMNSLDPLERISTQAVQLAGLHSDLNEEEALTKFEEMFEIVGIDPERIHDYPHQFSGGMKQRAIIALALFLEPSLIIADEPTTALDVIMQDQIFKHIDDIVDRVGTSIMLITHDIAVVFESCDRMAVMHGGQIAEVGPVTRIDNEPHHPYSTLLQEAFPDIREPNRDLSVIEGKPPRQIGETDYCTFVDRCPWATEECREAPPPLERAEADRSDHFVSCFRKDDVREENEQGTDDRKAPNQKSGSLANDE</sequence>
<dbReference type="InterPro" id="IPR013563">
    <property type="entry name" value="Oligopep_ABC_C"/>
</dbReference>
<accession>A0A5D5ASW9</accession>
<dbReference type="SMART" id="SM00382">
    <property type="entry name" value="AAA"/>
    <property type="match status" value="1"/>
</dbReference>
<evidence type="ECO:0000313" key="11">
    <source>
        <dbReference type="EMBL" id="TYT62610.1"/>
    </source>
</evidence>
<dbReference type="GO" id="GO:0005524">
    <property type="term" value="F:ATP binding"/>
    <property type="evidence" value="ECO:0007669"/>
    <property type="project" value="UniProtKB-KW"/>
</dbReference>
<dbReference type="InterPro" id="IPR003593">
    <property type="entry name" value="AAA+_ATPase"/>
</dbReference>
<name>A0A5D5ASW9_9EURY</name>
<dbReference type="Pfam" id="PF00005">
    <property type="entry name" value="ABC_tran"/>
    <property type="match status" value="1"/>
</dbReference>
<dbReference type="FunFam" id="3.40.50.300:FF:000016">
    <property type="entry name" value="Oligopeptide ABC transporter ATP-binding component"/>
    <property type="match status" value="1"/>
</dbReference>
<feature type="compositionally biased region" description="Polar residues" evidence="9">
    <location>
        <begin position="341"/>
        <end position="351"/>
    </location>
</feature>
<dbReference type="NCBIfam" id="TIGR01727">
    <property type="entry name" value="oligo_HPY"/>
    <property type="match status" value="1"/>
</dbReference>
<dbReference type="CDD" id="cd03257">
    <property type="entry name" value="ABC_NikE_OppD_transporters"/>
    <property type="match status" value="1"/>
</dbReference>
<evidence type="ECO:0000256" key="2">
    <source>
        <dbReference type="ARBA" id="ARBA00022448"/>
    </source>
</evidence>
<reference evidence="11 12" key="1">
    <citation type="submission" date="2019-08" db="EMBL/GenBank/DDBJ databases">
        <title>Archaea genome.</title>
        <authorList>
            <person name="Kajale S."/>
            <person name="Shouche Y."/>
            <person name="Deshpande N."/>
            <person name="Sharma A."/>
        </authorList>
    </citation>
    <scope>NUCLEOTIDE SEQUENCE [LARGE SCALE GENOMIC DNA]</scope>
    <source>
        <strain evidence="11 12">ESP3B_9</strain>
    </source>
</reference>
<evidence type="ECO:0000259" key="10">
    <source>
        <dbReference type="PROSITE" id="PS50893"/>
    </source>
</evidence>
<evidence type="ECO:0000256" key="8">
    <source>
        <dbReference type="ARBA" id="ARBA00023136"/>
    </source>
</evidence>
<dbReference type="PROSITE" id="PS50893">
    <property type="entry name" value="ABC_TRANSPORTER_2"/>
    <property type="match status" value="1"/>
</dbReference>
<keyword evidence="12" id="KW-1185">Reference proteome</keyword>
<dbReference type="Proteomes" id="UP000324104">
    <property type="component" value="Unassembled WGS sequence"/>
</dbReference>
<evidence type="ECO:0000256" key="3">
    <source>
        <dbReference type="ARBA" id="ARBA00022475"/>
    </source>
</evidence>
<comment type="subcellular location">
    <subcellularLocation>
        <location evidence="1">Cell membrane</location>
        <topology evidence="1">Peripheral membrane protein</topology>
    </subcellularLocation>
</comment>
<dbReference type="Pfam" id="PF08352">
    <property type="entry name" value="oligo_HPY"/>
    <property type="match status" value="1"/>
</dbReference>
<evidence type="ECO:0000256" key="1">
    <source>
        <dbReference type="ARBA" id="ARBA00004202"/>
    </source>
</evidence>
<evidence type="ECO:0000256" key="9">
    <source>
        <dbReference type="SAM" id="MobiDB-lite"/>
    </source>
</evidence>
<evidence type="ECO:0000313" key="12">
    <source>
        <dbReference type="Proteomes" id="UP000324104"/>
    </source>
</evidence>
<dbReference type="PANTHER" id="PTHR43297">
    <property type="entry name" value="OLIGOPEPTIDE TRANSPORT ATP-BINDING PROTEIN APPD"/>
    <property type="match status" value="1"/>
</dbReference>
<dbReference type="SUPFAM" id="SSF52540">
    <property type="entry name" value="P-loop containing nucleoside triphosphate hydrolases"/>
    <property type="match status" value="1"/>
</dbReference>
<keyword evidence="8" id="KW-0472">Membrane</keyword>
<keyword evidence="3" id="KW-1003">Cell membrane</keyword>
<dbReference type="InterPro" id="IPR003439">
    <property type="entry name" value="ABC_transporter-like_ATP-bd"/>
</dbReference>